<evidence type="ECO:0000259" key="4">
    <source>
        <dbReference type="PROSITE" id="PS51332"/>
    </source>
</evidence>
<dbReference type="Gene3D" id="3.40.50.280">
    <property type="entry name" value="Cobalamin-binding domain"/>
    <property type="match status" value="1"/>
</dbReference>
<protein>
    <recommendedName>
        <fullName evidence="7">B12-binding domain-containing protein</fullName>
    </recommendedName>
</protein>
<dbReference type="InterPro" id="IPR050554">
    <property type="entry name" value="Met_Synthase/Corrinoid"/>
</dbReference>
<comment type="similarity">
    <text evidence="1">Belongs to the methylamine corrinoid protein family.</text>
</comment>
<dbReference type="InterPro" id="IPR036724">
    <property type="entry name" value="Cobalamin-bd_sf"/>
</dbReference>
<evidence type="ECO:0000259" key="5">
    <source>
        <dbReference type="PROSITE" id="PS51337"/>
    </source>
</evidence>
<name>X1M3V6_9ZZZZ</name>
<dbReference type="Gene3D" id="1.10.1240.10">
    <property type="entry name" value="Methionine synthase domain"/>
    <property type="match status" value="1"/>
</dbReference>
<dbReference type="Pfam" id="PF02607">
    <property type="entry name" value="B12-binding_2"/>
    <property type="match status" value="1"/>
</dbReference>
<dbReference type="FunFam" id="3.40.50.280:FF:000003">
    <property type="entry name" value="Dimethylamine methyltransferase corrinoid protein"/>
    <property type="match status" value="1"/>
</dbReference>
<dbReference type="GO" id="GO:0031419">
    <property type="term" value="F:cobalamin binding"/>
    <property type="evidence" value="ECO:0007669"/>
    <property type="project" value="InterPro"/>
</dbReference>
<evidence type="ECO:0008006" key="7">
    <source>
        <dbReference type="Google" id="ProtNLM"/>
    </source>
</evidence>
<dbReference type="SUPFAM" id="SSF47644">
    <property type="entry name" value="Methionine synthase domain"/>
    <property type="match status" value="1"/>
</dbReference>
<dbReference type="EMBL" id="BARV01021666">
    <property type="protein sequence ID" value="GAI26292.1"/>
    <property type="molecule type" value="Genomic_DNA"/>
</dbReference>
<feature type="domain" description="B12-binding N-terminal" evidence="5">
    <location>
        <begin position="1"/>
        <end position="46"/>
    </location>
</feature>
<dbReference type="PANTHER" id="PTHR45833">
    <property type="entry name" value="METHIONINE SYNTHASE"/>
    <property type="match status" value="1"/>
</dbReference>
<keyword evidence="3" id="KW-0170">Cobalt</keyword>
<comment type="caution">
    <text evidence="6">The sequence shown here is derived from an EMBL/GenBank/DDBJ whole genome shotgun (WGS) entry which is preliminary data.</text>
</comment>
<evidence type="ECO:0000256" key="3">
    <source>
        <dbReference type="ARBA" id="ARBA00023285"/>
    </source>
</evidence>
<dbReference type="Pfam" id="PF02310">
    <property type="entry name" value="B12-binding"/>
    <property type="match status" value="1"/>
</dbReference>
<dbReference type="InterPro" id="IPR003759">
    <property type="entry name" value="Cbl-bd_cap"/>
</dbReference>
<dbReference type="InterPro" id="IPR006158">
    <property type="entry name" value="Cobalamin-bd"/>
</dbReference>
<sequence>AGMEVVGEKFSSKEYFIPDMLASADAVGAAMEILKPYLEEANVATKGKIVVATVKGDIHDIGKNIVAILLKGAGYEVVDLGIDVPKEKIVEVVREEKPDYLGLSALLTTTMTEMPVVISALEENGLRDSVKILIGGAAVSDDYAQEIGADAFCTDGFQAIKVLEVFEAA</sequence>
<evidence type="ECO:0000313" key="6">
    <source>
        <dbReference type="EMBL" id="GAI26292.1"/>
    </source>
</evidence>
<organism evidence="6">
    <name type="scientific">marine sediment metagenome</name>
    <dbReference type="NCBI Taxonomy" id="412755"/>
    <lineage>
        <taxon>unclassified sequences</taxon>
        <taxon>metagenomes</taxon>
        <taxon>ecological metagenomes</taxon>
    </lineage>
</organism>
<feature type="non-terminal residue" evidence="6">
    <location>
        <position position="1"/>
    </location>
</feature>
<dbReference type="PANTHER" id="PTHR45833:SF1">
    <property type="entry name" value="METHIONINE SYNTHASE"/>
    <property type="match status" value="1"/>
</dbReference>
<dbReference type="GO" id="GO:0046653">
    <property type="term" value="P:tetrahydrofolate metabolic process"/>
    <property type="evidence" value="ECO:0007669"/>
    <property type="project" value="TreeGrafter"/>
</dbReference>
<dbReference type="PROSITE" id="PS51332">
    <property type="entry name" value="B12_BINDING"/>
    <property type="match status" value="1"/>
</dbReference>
<gene>
    <name evidence="6" type="ORF">S06H3_35860</name>
</gene>
<dbReference type="AlphaFoldDB" id="X1M3V6"/>
<reference evidence="6" key="1">
    <citation type="journal article" date="2014" name="Front. Microbiol.">
        <title>High frequency of phylogenetically diverse reductive dehalogenase-homologous genes in deep subseafloor sedimentary metagenomes.</title>
        <authorList>
            <person name="Kawai M."/>
            <person name="Futagami T."/>
            <person name="Toyoda A."/>
            <person name="Takaki Y."/>
            <person name="Nishi S."/>
            <person name="Hori S."/>
            <person name="Arai W."/>
            <person name="Tsubouchi T."/>
            <person name="Morono Y."/>
            <person name="Uchiyama I."/>
            <person name="Ito T."/>
            <person name="Fujiyama A."/>
            <person name="Inagaki F."/>
            <person name="Takami H."/>
        </authorList>
    </citation>
    <scope>NUCLEOTIDE SEQUENCE</scope>
    <source>
        <strain evidence="6">Expedition CK06-06</strain>
    </source>
</reference>
<dbReference type="PROSITE" id="PS51337">
    <property type="entry name" value="B12_BINDING_NTER"/>
    <property type="match status" value="1"/>
</dbReference>
<accession>X1M3V6</accession>
<feature type="domain" description="B12-binding" evidence="4">
    <location>
        <begin position="46"/>
        <end position="169"/>
    </location>
</feature>
<dbReference type="SUPFAM" id="SSF52242">
    <property type="entry name" value="Cobalamin (vitamin B12)-binding domain"/>
    <property type="match status" value="1"/>
</dbReference>
<dbReference type="InterPro" id="IPR036594">
    <property type="entry name" value="Meth_synthase_dom"/>
</dbReference>
<proteinExistence type="inferred from homology"/>
<keyword evidence="2" id="KW-0479">Metal-binding</keyword>
<evidence type="ECO:0000256" key="1">
    <source>
        <dbReference type="ARBA" id="ARBA00010854"/>
    </source>
</evidence>
<dbReference type="GO" id="GO:0050667">
    <property type="term" value="P:homocysteine metabolic process"/>
    <property type="evidence" value="ECO:0007669"/>
    <property type="project" value="TreeGrafter"/>
</dbReference>
<dbReference type="GO" id="GO:0046872">
    <property type="term" value="F:metal ion binding"/>
    <property type="evidence" value="ECO:0007669"/>
    <property type="project" value="UniProtKB-KW"/>
</dbReference>
<evidence type="ECO:0000256" key="2">
    <source>
        <dbReference type="ARBA" id="ARBA00022723"/>
    </source>
</evidence>
<dbReference type="GO" id="GO:0005829">
    <property type="term" value="C:cytosol"/>
    <property type="evidence" value="ECO:0007669"/>
    <property type="project" value="TreeGrafter"/>
</dbReference>
<dbReference type="GO" id="GO:0008705">
    <property type="term" value="F:methionine synthase activity"/>
    <property type="evidence" value="ECO:0007669"/>
    <property type="project" value="TreeGrafter"/>
</dbReference>